<evidence type="ECO:0000313" key="2">
    <source>
        <dbReference type="Proteomes" id="UP000241167"/>
    </source>
</evidence>
<accession>A0A2P7QW76</accession>
<dbReference type="RefSeq" id="WP_106512382.1">
    <property type="nucleotide sequence ID" value="NZ_PXYI01000002.1"/>
</dbReference>
<name>A0A2P7QW76_9SPHN</name>
<evidence type="ECO:0000313" key="1">
    <source>
        <dbReference type="EMBL" id="PSJ42213.1"/>
    </source>
</evidence>
<dbReference type="AlphaFoldDB" id="A0A2P7QW76"/>
<dbReference type="EMBL" id="PXYI01000002">
    <property type="protein sequence ID" value="PSJ42213.1"/>
    <property type="molecule type" value="Genomic_DNA"/>
</dbReference>
<dbReference type="OrthoDB" id="7565743at2"/>
<dbReference type="Proteomes" id="UP000241167">
    <property type="component" value="Unassembled WGS sequence"/>
</dbReference>
<keyword evidence="2" id="KW-1185">Reference proteome</keyword>
<protein>
    <submittedName>
        <fullName evidence="1">Uncharacterized protein</fullName>
    </submittedName>
</protein>
<reference evidence="1 2" key="1">
    <citation type="submission" date="2018-03" db="EMBL/GenBank/DDBJ databases">
        <title>The draft genome of Sphingosinicella sp. GL-C-18.</title>
        <authorList>
            <person name="Liu L."/>
            <person name="Li L."/>
            <person name="Liang L."/>
            <person name="Zhang X."/>
            <person name="Wang T."/>
        </authorList>
    </citation>
    <scope>NUCLEOTIDE SEQUENCE [LARGE SCALE GENOMIC DNA]</scope>
    <source>
        <strain evidence="1 2">GL-C-18</strain>
    </source>
</reference>
<gene>
    <name evidence="1" type="ORF">C7I55_08245</name>
</gene>
<comment type="caution">
    <text evidence="1">The sequence shown here is derived from an EMBL/GenBank/DDBJ whole genome shotgun (WGS) entry which is preliminary data.</text>
</comment>
<sequence>MIAGALLIVATAATTLTVKADREIALASREIRLADAFELGGLRTEQRARHAGRVIAALPAGRTSVALSAAALEALARRAGLAVAPQRDADRATIRFTFAPPRAAPPLCRIVRTPLAEGSVITAANTEEAACVSGRPLAAVRYDRHAHAVRAAGPLEAGAALGPILLSDGLAADSGDKLLLVSRVGPVEVQRAVVAIQAALPGSRMFVRADDGSIFDIPAPDTERK</sequence>
<organism evidence="1 2">
    <name type="scientific">Allosphingosinicella deserti</name>
    <dbReference type="NCBI Taxonomy" id="2116704"/>
    <lineage>
        <taxon>Bacteria</taxon>
        <taxon>Pseudomonadati</taxon>
        <taxon>Pseudomonadota</taxon>
        <taxon>Alphaproteobacteria</taxon>
        <taxon>Sphingomonadales</taxon>
        <taxon>Sphingomonadaceae</taxon>
        <taxon>Allosphingosinicella</taxon>
    </lineage>
</organism>
<proteinExistence type="predicted"/>